<dbReference type="PANTHER" id="PTHR35097">
    <property type="entry name" value="GDSL ESTERASE/LIPASE"/>
    <property type="match status" value="1"/>
</dbReference>
<sequence length="481" mass="52928">MQGDRSCRRPLGVVLCQFSRQVKVSRNLGSRQLSDNIVLYQAVKATTTPPSGAYFTAYRLQFRFSGFLSTGFIINRDENNDLADYALDKAQGLLNWLQKSNHHSPIEILKRLQREAFSDIMKLRDRQEKVERLLTYKSSKGSPFQEASTRVKGKVDILGALFFMDGVDEQKYEAIQRSGIRTGIDARLAFETGVREKDTLVAEFIAGEKGPGGDILGGPLSLAKVFYKAHVNDWFSAIAVPFGAQCRDVGVPTSSQQETSLSNYSEFGPPLLRQQNSSAIGIIATKSNVVASLAQFVSGIGTQANSCGVARSLSTFGQVVWQLTGNTKLSLLGVHTASTPSGTNVNLGAFALPVSLFKRNRFSDTYVDEDERRNLGGSLAVMLNSELDEGTRIGGWIETRNSDPRQLRWAVTMCDAPEDEFGWGLSLGGLLQGPKSLEHFHVETHLNLNVGKRFKLQPAVVYVKDGSTQFPALMLRSSWSL</sequence>
<dbReference type="AlphaFoldDB" id="A0A830CDM8"/>
<comment type="caution">
    <text evidence="1">The sequence shown here is derived from an EMBL/GenBank/DDBJ whole genome shotgun (WGS) entry which is preliminary data.</text>
</comment>
<dbReference type="PANTHER" id="PTHR35097:SF1">
    <property type="entry name" value="GDSL ESTERASE_LIPASE"/>
    <property type="match status" value="1"/>
</dbReference>
<dbReference type="Proteomes" id="UP000653305">
    <property type="component" value="Unassembled WGS sequence"/>
</dbReference>
<accession>A0A830CDM8</accession>
<proteinExistence type="predicted"/>
<gene>
    <name evidence="1" type="ORF">PHJA_001915100</name>
</gene>
<dbReference type="OrthoDB" id="2017825at2759"/>
<keyword evidence="2" id="KW-1185">Reference proteome</keyword>
<dbReference type="EMBL" id="BMAC01000500">
    <property type="protein sequence ID" value="GFP97710.1"/>
    <property type="molecule type" value="Genomic_DNA"/>
</dbReference>
<organism evidence="1 2">
    <name type="scientific">Phtheirospermum japonicum</name>
    <dbReference type="NCBI Taxonomy" id="374723"/>
    <lineage>
        <taxon>Eukaryota</taxon>
        <taxon>Viridiplantae</taxon>
        <taxon>Streptophyta</taxon>
        <taxon>Embryophyta</taxon>
        <taxon>Tracheophyta</taxon>
        <taxon>Spermatophyta</taxon>
        <taxon>Magnoliopsida</taxon>
        <taxon>eudicotyledons</taxon>
        <taxon>Gunneridae</taxon>
        <taxon>Pentapetalae</taxon>
        <taxon>asterids</taxon>
        <taxon>lamiids</taxon>
        <taxon>Lamiales</taxon>
        <taxon>Orobanchaceae</taxon>
        <taxon>Orobanchaceae incertae sedis</taxon>
        <taxon>Phtheirospermum</taxon>
    </lineage>
</organism>
<reference evidence="1" key="1">
    <citation type="submission" date="2020-07" db="EMBL/GenBank/DDBJ databases">
        <title>Ethylene signaling mediates host invasion by parasitic plants.</title>
        <authorList>
            <person name="Yoshida S."/>
        </authorList>
    </citation>
    <scope>NUCLEOTIDE SEQUENCE</scope>
    <source>
        <strain evidence="1">Okayama</strain>
    </source>
</reference>
<evidence type="ECO:0000313" key="2">
    <source>
        <dbReference type="Proteomes" id="UP000653305"/>
    </source>
</evidence>
<evidence type="ECO:0000313" key="1">
    <source>
        <dbReference type="EMBL" id="GFP97710.1"/>
    </source>
</evidence>
<name>A0A830CDM8_9LAMI</name>
<protein>
    <submittedName>
        <fullName evidence="1">Uncharacterized protein</fullName>
    </submittedName>
</protein>